<dbReference type="GO" id="GO:0010181">
    <property type="term" value="F:FMN binding"/>
    <property type="evidence" value="ECO:0007669"/>
    <property type="project" value="InterPro"/>
</dbReference>
<dbReference type="PROSITE" id="PS00201">
    <property type="entry name" value="FLAVODOXIN"/>
    <property type="match status" value="1"/>
</dbReference>
<dbReference type="Pfam" id="PF00258">
    <property type="entry name" value="Flavodoxin_1"/>
    <property type="match status" value="1"/>
</dbReference>
<comment type="similarity">
    <text evidence="2">In the N-terminal section; belongs to the zinc metallo-hydrolase group 3 family.</text>
</comment>
<dbReference type="SMART" id="SM00849">
    <property type="entry name" value="Lactamase_B"/>
    <property type="match status" value="1"/>
</dbReference>
<dbReference type="InterPro" id="IPR029039">
    <property type="entry name" value="Flavoprotein-like_sf"/>
</dbReference>
<reference evidence="4" key="1">
    <citation type="journal article" date="2020" name="mSystems">
        <title>Genome- and Community-Level Interaction Insights into Carbon Utilization and Element Cycling Functions of Hydrothermarchaeota in Hydrothermal Sediment.</title>
        <authorList>
            <person name="Zhou Z."/>
            <person name="Liu Y."/>
            <person name="Xu W."/>
            <person name="Pan J."/>
            <person name="Luo Z.H."/>
            <person name="Li M."/>
        </authorList>
    </citation>
    <scope>NUCLEOTIDE SEQUENCE [LARGE SCALE GENOMIC DNA]</scope>
    <source>
        <strain evidence="4">HyVt-115</strain>
    </source>
</reference>
<proteinExistence type="inferred from homology"/>
<protein>
    <submittedName>
        <fullName evidence="4">MBL fold metallo-hydrolase</fullName>
    </submittedName>
</protein>
<dbReference type="InterPro" id="IPR045761">
    <property type="entry name" value="ODP_dom"/>
</dbReference>
<sequence length="404" mass="45031">MEKVFRAVKVTDRVYWVGVIDWVLRNFHGYTTHEGSTYNAYLILADEVTLIDTVKAPFKDEMMARVASVIDPRKIDYVVSNHSEMDHSGSLPWMVEQVRPEKVFASVMGAKTLKELFHWDVEVVPVKTGDTLDLGYMKLSFIETRMLHWPDSMFSYLEEEGVLFSQDAFAMHLASSEIFADELGRDLLEREAATYYANILLPYSPLILKLLKQVNEMGLKPKVVATDHGPIWRRGEDIAWILGLYEKWALQKPTGKAVVVYDTMWGSTDLMAKTLADGLASGGALVKLMPLGGSHRSDVAAEILDAGALLVGSPTLNNNVFPSVADILTYLKGLRPQNLIGVAFGSYGWSGESVKQVREVLDAMKVEVVGEVKSKYVPTKEVLQECFQLGFQVAQKLEEICGGV</sequence>
<feature type="domain" description="Flavodoxin-like" evidence="3">
    <location>
        <begin position="257"/>
        <end position="394"/>
    </location>
</feature>
<dbReference type="InterPro" id="IPR001279">
    <property type="entry name" value="Metallo-B-lactamas"/>
</dbReference>
<dbReference type="Gene3D" id="3.40.50.360">
    <property type="match status" value="1"/>
</dbReference>
<dbReference type="PANTHER" id="PTHR43717">
    <property type="entry name" value="ANAEROBIC NITRIC OXIDE REDUCTASE FLAVORUBREDOXIN"/>
    <property type="match status" value="1"/>
</dbReference>
<dbReference type="GO" id="GO:0016491">
    <property type="term" value="F:oxidoreductase activity"/>
    <property type="evidence" value="ECO:0007669"/>
    <property type="project" value="InterPro"/>
</dbReference>
<evidence type="ECO:0000313" key="4">
    <source>
        <dbReference type="EMBL" id="HDD53551.1"/>
    </source>
</evidence>
<name>A0A7C0U778_9BACT</name>
<evidence type="ECO:0000259" key="3">
    <source>
        <dbReference type="PROSITE" id="PS50902"/>
    </source>
</evidence>
<dbReference type="InterPro" id="IPR008254">
    <property type="entry name" value="Flavodoxin/NO_synth"/>
</dbReference>
<dbReference type="InterPro" id="IPR016440">
    <property type="entry name" value="Rubredoxin-O_OxRdtase"/>
</dbReference>
<dbReference type="PIRSF" id="PIRSF005243">
    <property type="entry name" value="ROO"/>
    <property type="match status" value="1"/>
</dbReference>
<dbReference type="SUPFAM" id="SSF52218">
    <property type="entry name" value="Flavoproteins"/>
    <property type="match status" value="1"/>
</dbReference>
<dbReference type="SUPFAM" id="SSF56281">
    <property type="entry name" value="Metallo-hydrolase/oxidoreductase"/>
    <property type="match status" value="1"/>
</dbReference>
<dbReference type="AlphaFoldDB" id="A0A7C0U778"/>
<evidence type="ECO:0000256" key="2">
    <source>
        <dbReference type="ARBA" id="ARBA00007121"/>
    </source>
</evidence>
<accession>A0A7C0U778</accession>
<organism evidence="4">
    <name type="scientific">Thermosulfidibacter takaii</name>
    <dbReference type="NCBI Taxonomy" id="412593"/>
    <lineage>
        <taxon>Bacteria</taxon>
        <taxon>Pseudomonadati</taxon>
        <taxon>Thermosulfidibacterota</taxon>
        <taxon>Thermosulfidibacteria</taxon>
        <taxon>Thermosulfidibacterales</taxon>
        <taxon>Thermosulfidibacteraceae</taxon>
    </lineage>
</organism>
<comment type="cofactor">
    <cofactor evidence="1">
        <name>FMN</name>
        <dbReference type="ChEBI" id="CHEBI:58210"/>
    </cofactor>
</comment>
<dbReference type="CDD" id="cd07709">
    <property type="entry name" value="flavodiiron_proteins_MBL-fold"/>
    <property type="match status" value="1"/>
</dbReference>
<dbReference type="GO" id="GO:0009055">
    <property type="term" value="F:electron transfer activity"/>
    <property type="evidence" value="ECO:0007669"/>
    <property type="project" value="InterPro"/>
</dbReference>
<dbReference type="Proteomes" id="UP000885690">
    <property type="component" value="Unassembled WGS sequence"/>
</dbReference>
<evidence type="ECO:0000256" key="1">
    <source>
        <dbReference type="ARBA" id="ARBA00001917"/>
    </source>
</evidence>
<dbReference type="EMBL" id="DQWS01000216">
    <property type="protein sequence ID" value="HDD53551.1"/>
    <property type="molecule type" value="Genomic_DNA"/>
</dbReference>
<comment type="caution">
    <text evidence="4">The sequence shown here is derived from an EMBL/GenBank/DDBJ whole genome shotgun (WGS) entry which is preliminary data.</text>
</comment>
<dbReference type="Gene3D" id="3.60.15.10">
    <property type="entry name" value="Ribonuclease Z/Hydroxyacylglutathione hydrolase-like"/>
    <property type="match status" value="1"/>
</dbReference>
<dbReference type="InterPro" id="IPR001226">
    <property type="entry name" value="Flavodoxin_CS"/>
</dbReference>
<dbReference type="PANTHER" id="PTHR43717:SF1">
    <property type="entry name" value="ANAEROBIC NITRIC OXIDE REDUCTASE FLAVORUBREDOXIN"/>
    <property type="match status" value="1"/>
</dbReference>
<dbReference type="Pfam" id="PF19583">
    <property type="entry name" value="ODP"/>
    <property type="match status" value="1"/>
</dbReference>
<dbReference type="GO" id="GO:0046872">
    <property type="term" value="F:metal ion binding"/>
    <property type="evidence" value="ECO:0007669"/>
    <property type="project" value="InterPro"/>
</dbReference>
<dbReference type="PROSITE" id="PS50902">
    <property type="entry name" value="FLAVODOXIN_LIKE"/>
    <property type="match status" value="1"/>
</dbReference>
<dbReference type="InterPro" id="IPR036866">
    <property type="entry name" value="RibonucZ/Hydroxyglut_hydro"/>
</dbReference>
<gene>
    <name evidence="4" type="ORF">ENF32_05745</name>
</gene>